<reference evidence="3" key="2">
    <citation type="submission" date="2025-04" db="UniProtKB">
        <authorList>
            <consortium name="RefSeq"/>
        </authorList>
    </citation>
    <scope>IDENTIFICATION</scope>
    <source>
        <strain evidence="3">Aabys</strain>
    </source>
</reference>
<dbReference type="KEGG" id="mde:105262129"/>
<dbReference type="EnsemblMetazoa" id="MDOA016021-RA">
    <property type="protein sequence ID" value="MDOA016021-PA"/>
    <property type="gene ID" value="MDOA016021"/>
</dbReference>
<evidence type="ECO:0000313" key="1">
    <source>
        <dbReference type="EnsemblMetazoa" id="MDOA016021-PA"/>
    </source>
</evidence>
<dbReference type="AlphaFoldDB" id="A0A1I8NJ57"/>
<reference evidence="1" key="1">
    <citation type="submission" date="2020-05" db="UniProtKB">
        <authorList>
            <consortium name="EnsemblMetazoa"/>
        </authorList>
    </citation>
    <scope>IDENTIFICATION</scope>
    <source>
        <strain evidence="1">Aabys</strain>
    </source>
</reference>
<dbReference type="RefSeq" id="XP_011294499.1">
    <property type="nucleotide sequence ID" value="XM_011296197.2"/>
</dbReference>
<proteinExistence type="predicted"/>
<dbReference type="VEuPathDB" id="VectorBase:MDOMA2_018365"/>
<dbReference type="VEuPathDB" id="VectorBase:MDOA016021"/>
<dbReference type="OrthoDB" id="7886556at2759"/>
<dbReference type="GeneID" id="105262129"/>
<gene>
    <name evidence="1" type="primary">105262129</name>
    <name evidence="3" type="synonym">LOC105262129</name>
</gene>
<protein>
    <submittedName>
        <fullName evidence="3">Uncharacterized protein LOC105262129</fullName>
    </submittedName>
</protein>
<keyword evidence="2" id="KW-1185">Reference proteome</keyword>
<evidence type="ECO:0000313" key="3">
    <source>
        <dbReference type="RefSeq" id="XP_011294499.1"/>
    </source>
</evidence>
<accession>A0A1I8NJ57</accession>
<organism evidence="1">
    <name type="scientific">Musca domestica</name>
    <name type="common">House fly</name>
    <dbReference type="NCBI Taxonomy" id="7370"/>
    <lineage>
        <taxon>Eukaryota</taxon>
        <taxon>Metazoa</taxon>
        <taxon>Ecdysozoa</taxon>
        <taxon>Arthropoda</taxon>
        <taxon>Hexapoda</taxon>
        <taxon>Insecta</taxon>
        <taxon>Pterygota</taxon>
        <taxon>Neoptera</taxon>
        <taxon>Endopterygota</taxon>
        <taxon>Diptera</taxon>
        <taxon>Brachycera</taxon>
        <taxon>Muscomorpha</taxon>
        <taxon>Muscoidea</taxon>
        <taxon>Muscidae</taxon>
        <taxon>Musca</taxon>
    </lineage>
</organism>
<sequence length="64" mass="7266">MVATTTAPPPAYFAVGPKPHEVCCPYCKQKGKTITRRFLLSCCMRRQYCSSCGEYLGTYRRPKL</sequence>
<evidence type="ECO:0000313" key="2">
    <source>
        <dbReference type="Proteomes" id="UP001652621"/>
    </source>
</evidence>
<name>A0A1I8NJ57_MUSDO</name>
<dbReference type="Proteomes" id="UP001652621">
    <property type="component" value="Unplaced"/>
</dbReference>